<gene>
    <name evidence="3" type="ORF">Gotri_015673</name>
</gene>
<comment type="caution">
    <text evidence="3">The sequence shown here is derived from an EMBL/GenBank/DDBJ whole genome shotgun (WGS) entry which is preliminary data.</text>
</comment>
<dbReference type="Proteomes" id="UP000593568">
    <property type="component" value="Unassembled WGS sequence"/>
</dbReference>
<reference evidence="3 4" key="1">
    <citation type="journal article" date="2019" name="Genome Biol. Evol.">
        <title>Insights into the evolution of the New World diploid cottons (Gossypium, subgenus Houzingenia) based on genome sequencing.</title>
        <authorList>
            <person name="Grover C.E."/>
            <person name="Arick M.A. 2nd"/>
            <person name="Thrash A."/>
            <person name="Conover J.L."/>
            <person name="Sanders W.S."/>
            <person name="Peterson D.G."/>
            <person name="Frelichowski J.E."/>
            <person name="Scheffler J.A."/>
            <person name="Scheffler B.E."/>
            <person name="Wendel J.F."/>
        </authorList>
    </citation>
    <scope>NUCLEOTIDE SEQUENCE [LARGE SCALE GENOMIC DNA]</scope>
    <source>
        <strain evidence="3">8</strain>
        <tissue evidence="3">Leaf</tissue>
    </source>
</reference>
<dbReference type="EMBL" id="JABEZW010000006">
    <property type="protein sequence ID" value="MBA0766651.1"/>
    <property type="molecule type" value="Genomic_DNA"/>
</dbReference>
<dbReference type="AlphaFoldDB" id="A0A7J9E113"/>
<evidence type="ECO:0000313" key="4">
    <source>
        <dbReference type="Proteomes" id="UP000593568"/>
    </source>
</evidence>
<feature type="region of interest" description="Disordered" evidence="1">
    <location>
        <begin position="81"/>
        <end position="100"/>
    </location>
</feature>
<feature type="domain" description="DUF8040" evidence="2">
    <location>
        <begin position="102"/>
        <end position="192"/>
    </location>
</feature>
<keyword evidence="4" id="KW-1185">Reference proteome</keyword>
<protein>
    <recommendedName>
        <fullName evidence="2">DUF8040 domain-containing protein</fullName>
    </recommendedName>
</protein>
<sequence length="200" mass="22857">MIDALEGWLDSKLKRFRVVSIDLELEGTLDQMFMGITSTGDKAWAHFSVGFDIDEDNQTPDKPLEPKQHVLGLHQKRKSMEGMNMNRSDNNYNGDGSDGEKGARLSNEVLNGYESHCMINCRMSSTIFRSLLRVLETRYNLQSPRNIYSHEILGISLHMLSVGAKVSQCREKFQRFELEIRQNFAIVLEKVSKLVMDIIA</sequence>
<name>A0A7J9E113_9ROSI</name>
<dbReference type="Pfam" id="PF26138">
    <property type="entry name" value="DUF8040"/>
    <property type="match status" value="1"/>
</dbReference>
<dbReference type="InterPro" id="IPR058353">
    <property type="entry name" value="DUF8040"/>
</dbReference>
<feature type="compositionally biased region" description="Polar residues" evidence="1">
    <location>
        <begin position="85"/>
        <end position="94"/>
    </location>
</feature>
<organism evidence="3 4">
    <name type="scientific">Gossypium trilobum</name>
    <dbReference type="NCBI Taxonomy" id="34281"/>
    <lineage>
        <taxon>Eukaryota</taxon>
        <taxon>Viridiplantae</taxon>
        <taxon>Streptophyta</taxon>
        <taxon>Embryophyta</taxon>
        <taxon>Tracheophyta</taxon>
        <taxon>Spermatophyta</taxon>
        <taxon>Magnoliopsida</taxon>
        <taxon>eudicotyledons</taxon>
        <taxon>Gunneridae</taxon>
        <taxon>Pentapetalae</taxon>
        <taxon>rosids</taxon>
        <taxon>malvids</taxon>
        <taxon>Malvales</taxon>
        <taxon>Malvaceae</taxon>
        <taxon>Malvoideae</taxon>
        <taxon>Gossypium</taxon>
    </lineage>
</organism>
<accession>A0A7J9E113</accession>
<evidence type="ECO:0000256" key="1">
    <source>
        <dbReference type="SAM" id="MobiDB-lite"/>
    </source>
</evidence>
<evidence type="ECO:0000313" key="3">
    <source>
        <dbReference type="EMBL" id="MBA0766651.1"/>
    </source>
</evidence>
<proteinExistence type="predicted"/>
<evidence type="ECO:0000259" key="2">
    <source>
        <dbReference type="Pfam" id="PF26138"/>
    </source>
</evidence>
<feature type="non-terminal residue" evidence="3">
    <location>
        <position position="1"/>
    </location>
</feature>